<evidence type="ECO:0000259" key="8">
    <source>
        <dbReference type="Pfam" id="PF00155"/>
    </source>
</evidence>
<dbReference type="InterPro" id="IPR015422">
    <property type="entry name" value="PyrdxlP-dep_Trfase_small"/>
</dbReference>
<dbReference type="InterPro" id="IPR004839">
    <property type="entry name" value="Aminotransferase_I/II_large"/>
</dbReference>
<dbReference type="OrthoDB" id="9766445at2"/>
<dbReference type="KEGG" id="woc:BA177_15190"/>
<protein>
    <recommendedName>
        <fullName evidence="7">Aminotransferase</fullName>
        <ecNumber evidence="7">2.6.1.-</ecNumber>
    </recommendedName>
</protein>
<dbReference type="PROSITE" id="PS00105">
    <property type="entry name" value="AA_TRANSFER_CLASS_1"/>
    <property type="match status" value="1"/>
</dbReference>
<evidence type="ECO:0000256" key="7">
    <source>
        <dbReference type="RuleBase" id="RU000481"/>
    </source>
</evidence>
<gene>
    <name evidence="9" type="ORF">BA177_15190</name>
</gene>
<dbReference type="CDD" id="cd00609">
    <property type="entry name" value="AAT_like"/>
    <property type="match status" value="1"/>
</dbReference>
<dbReference type="InterPro" id="IPR015421">
    <property type="entry name" value="PyrdxlP-dep_Trfase_major"/>
</dbReference>
<proteinExistence type="inferred from homology"/>
<dbReference type="STRING" id="1548547.BA177_15190"/>
<evidence type="ECO:0000256" key="5">
    <source>
        <dbReference type="ARBA" id="ARBA00022679"/>
    </source>
</evidence>
<dbReference type="Gene3D" id="3.40.640.10">
    <property type="entry name" value="Type I PLP-dependent aspartate aminotransferase-like (Major domain)"/>
    <property type="match status" value="1"/>
</dbReference>
<sequence length="393" mass="42779">MFDSLNALPSDAILRLIAEHANDARSNTVDLGVGVYRTEDGETPVLKSVKAAERQVLETQTTKTYLGSGGDPEFNALIQKLTFGDEVAAERVMTLQAPGGSGALRVAAGVISRARENATVWHSDPTWANHVPLLAGAGLTLKPYPYYDAEARTIRFEQMLETLSQAPEGDIVLLHGCCHNPTGMDLSREQWQAVAELLASRKLLPFVDLAYQGFAEGIEEDAYGIRLLAGMVPEMVVATSCSKNFALYRDRVGSLSIVTSNAKTAGIVRSQAHNLVRTMYSMPPDHGAAVVRTILGDAEQRANWVNEVKEMRERLQAMRTGLVAKLRDKAPDHDFSHIERANGMFCFVGISEEQVEQLKKDCGVYMVGSSRINVAGITPGNVDYLAESIASVL</sequence>
<dbReference type="Gene3D" id="3.90.1150.10">
    <property type="entry name" value="Aspartate Aminotransferase, domain 1"/>
    <property type="match status" value="1"/>
</dbReference>
<dbReference type="EC" id="2.6.1.-" evidence="7"/>
<feature type="domain" description="Aminotransferase class I/classII large" evidence="8">
    <location>
        <begin position="28"/>
        <end position="389"/>
    </location>
</feature>
<keyword evidence="6" id="KW-0663">Pyridoxal phosphate</keyword>
<dbReference type="AlphaFoldDB" id="A0A193LIL9"/>
<organism evidence="9 10">
    <name type="scientific">Woeseia oceani</name>
    <dbReference type="NCBI Taxonomy" id="1548547"/>
    <lineage>
        <taxon>Bacteria</taxon>
        <taxon>Pseudomonadati</taxon>
        <taxon>Pseudomonadota</taxon>
        <taxon>Gammaproteobacteria</taxon>
        <taxon>Woeseiales</taxon>
        <taxon>Woeseiaceae</taxon>
        <taxon>Woeseia</taxon>
    </lineage>
</organism>
<dbReference type="InterPro" id="IPR015424">
    <property type="entry name" value="PyrdxlP-dep_Trfase"/>
</dbReference>
<dbReference type="SUPFAM" id="SSF53383">
    <property type="entry name" value="PLP-dependent transferases"/>
    <property type="match status" value="1"/>
</dbReference>
<evidence type="ECO:0000313" key="9">
    <source>
        <dbReference type="EMBL" id="ANO52352.1"/>
    </source>
</evidence>
<evidence type="ECO:0000256" key="2">
    <source>
        <dbReference type="ARBA" id="ARBA00007441"/>
    </source>
</evidence>
<comment type="similarity">
    <text evidence="2 7">Belongs to the class-I pyridoxal-phosphate-dependent aminotransferase family.</text>
</comment>
<evidence type="ECO:0000256" key="6">
    <source>
        <dbReference type="ARBA" id="ARBA00022898"/>
    </source>
</evidence>
<dbReference type="GO" id="GO:0042802">
    <property type="term" value="F:identical protein binding"/>
    <property type="evidence" value="ECO:0007669"/>
    <property type="project" value="TreeGrafter"/>
</dbReference>
<dbReference type="InterPro" id="IPR000796">
    <property type="entry name" value="Asp_trans"/>
</dbReference>
<evidence type="ECO:0000256" key="1">
    <source>
        <dbReference type="ARBA" id="ARBA00001933"/>
    </source>
</evidence>
<evidence type="ECO:0000313" key="10">
    <source>
        <dbReference type="Proteomes" id="UP000092695"/>
    </source>
</evidence>
<accession>A0A193LIL9</accession>
<reference evidence="9 10" key="1">
    <citation type="submission" date="2016-06" db="EMBL/GenBank/DDBJ databases">
        <title>Complete genome sequence of a deep-branching marine Gamma Proteobacterium Woeseia oceani type strain XK5.</title>
        <authorList>
            <person name="Mu D."/>
            <person name="Du Z."/>
        </authorList>
    </citation>
    <scope>NUCLEOTIDE SEQUENCE [LARGE SCALE GENOMIC DNA]</scope>
    <source>
        <strain evidence="9 10">XK5</strain>
    </source>
</reference>
<dbReference type="PANTHER" id="PTHR11879:SF22">
    <property type="entry name" value="ASPARTATE AMINOTRANSFERASE, MITOCHONDRIAL"/>
    <property type="match status" value="1"/>
</dbReference>
<dbReference type="PRINTS" id="PR00799">
    <property type="entry name" value="TRANSAMINASE"/>
</dbReference>
<dbReference type="GO" id="GO:0004069">
    <property type="term" value="F:L-aspartate:2-oxoglutarate aminotransferase activity"/>
    <property type="evidence" value="ECO:0007669"/>
    <property type="project" value="TreeGrafter"/>
</dbReference>
<dbReference type="GO" id="GO:0033585">
    <property type="term" value="P:L-phenylalanine biosynthetic process from chorismate via phenylpyruvate"/>
    <property type="evidence" value="ECO:0007669"/>
    <property type="project" value="TreeGrafter"/>
</dbReference>
<keyword evidence="4 7" id="KW-0032">Aminotransferase</keyword>
<dbReference type="Pfam" id="PF00155">
    <property type="entry name" value="Aminotran_1_2"/>
    <property type="match status" value="1"/>
</dbReference>
<dbReference type="PANTHER" id="PTHR11879">
    <property type="entry name" value="ASPARTATE AMINOTRANSFERASE"/>
    <property type="match status" value="1"/>
</dbReference>
<dbReference type="Proteomes" id="UP000092695">
    <property type="component" value="Chromosome"/>
</dbReference>
<dbReference type="FunFam" id="3.40.640.10:FF:000066">
    <property type="entry name" value="Aspartate aminotransferase"/>
    <property type="match status" value="1"/>
</dbReference>
<dbReference type="EMBL" id="CP016268">
    <property type="protein sequence ID" value="ANO52352.1"/>
    <property type="molecule type" value="Genomic_DNA"/>
</dbReference>
<name>A0A193LIL9_9GAMM</name>
<dbReference type="RefSeq" id="WP_068617581.1">
    <property type="nucleotide sequence ID" value="NZ_CP016268.1"/>
</dbReference>
<dbReference type="NCBIfam" id="NF006719">
    <property type="entry name" value="PRK09257.1"/>
    <property type="match status" value="1"/>
</dbReference>
<dbReference type="GO" id="GO:0030170">
    <property type="term" value="F:pyridoxal phosphate binding"/>
    <property type="evidence" value="ECO:0007669"/>
    <property type="project" value="InterPro"/>
</dbReference>
<evidence type="ECO:0000256" key="4">
    <source>
        <dbReference type="ARBA" id="ARBA00022576"/>
    </source>
</evidence>
<evidence type="ECO:0000256" key="3">
    <source>
        <dbReference type="ARBA" id="ARBA00011738"/>
    </source>
</evidence>
<dbReference type="InterPro" id="IPR004838">
    <property type="entry name" value="NHTrfase_class1_PyrdxlP-BS"/>
</dbReference>
<comment type="subunit">
    <text evidence="3">Homodimer.</text>
</comment>
<keyword evidence="5 7" id="KW-0808">Transferase</keyword>
<dbReference type="GO" id="GO:0005829">
    <property type="term" value="C:cytosol"/>
    <property type="evidence" value="ECO:0007669"/>
    <property type="project" value="TreeGrafter"/>
</dbReference>
<dbReference type="GO" id="GO:0004838">
    <property type="term" value="F:L-tyrosine-2-oxoglutarate transaminase activity"/>
    <property type="evidence" value="ECO:0007669"/>
    <property type="project" value="TreeGrafter"/>
</dbReference>
<comment type="cofactor">
    <cofactor evidence="1 7">
        <name>pyridoxal 5'-phosphate</name>
        <dbReference type="ChEBI" id="CHEBI:597326"/>
    </cofactor>
</comment>
<keyword evidence="10" id="KW-1185">Reference proteome</keyword>